<dbReference type="Gene3D" id="3.30.70.270">
    <property type="match status" value="1"/>
</dbReference>
<reference evidence="7" key="1">
    <citation type="submission" date="2016-10" db="EMBL/GenBank/DDBJ databases">
        <authorList>
            <person name="Varghese N."/>
            <person name="Submissions S."/>
        </authorList>
    </citation>
    <scope>NUCLEOTIDE SEQUENCE [LARGE SCALE GENOMIC DNA]</scope>
    <source>
        <strain evidence="7">DSM 11526</strain>
    </source>
</reference>
<evidence type="ECO:0000313" key="6">
    <source>
        <dbReference type="EMBL" id="SEB06496.1"/>
    </source>
</evidence>
<evidence type="ECO:0000256" key="4">
    <source>
        <dbReference type="SAM" id="Coils"/>
    </source>
</evidence>
<dbReference type="InterPro" id="IPR043128">
    <property type="entry name" value="Rev_trsase/Diguanyl_cyclase"/>
</dbReference>
<accession>A0A1H4GA37</accession>
<dbReference type="Proteomes" id="UP000242469">
    <property type="component" value="Unassembled WGS sequence"/>
</dbReference>
<gene>
    <name evidence="6" type="ORF">SAMN02745729_1157</name>
</gene>
<keyword evidence="7" id="KW-1185">Reference proteome</keyword>
<dbReference type="EC" id="2.7.7.65" evidence="2"/>
<organism evidence="6 7">
    <name type="scientific">Marinobacterium iners DSM 11526</name>
    <dbReference type="NCBI Taxonomy" id="1122198"/>
    <lineage>
        <taxon>Bacteria</taxon>
        <taxon>Pseudomonadati</taxon>
        <taxon>Pseudomonadota</taxon>
        <taxon>Gammaproteobacteria</taxon>
        <taxon>Oceanospirillales</taxon>
        <taxon>Oceanospirillaceae</taxon>
        <taxon>Marinobacterium</taxon>
    </lineage>
</organism>
<dbReference type="NCBIfam" id="TIGR00254">
    <property type="entry name" value="GGDEF"/>
    <property type="match status" value="1"/>
</dbReference>
<dbReference type="InterPro" id="IPR029787">
    <property type="entry name" value="Nucleotide_cyclase"/>
</dbReference>
<feature type="coiled-coil region" evidence="4">
    <location>
        <begin position="317"/>
        <end position="358"/>
    </location>
</feature>
<proteinExistence type="predicted"/>
<dbReference type="FunFam" id="3.30.70.270:FF:000001">
    <property type="entry name" value="Diguanylate cyclase domain protein"/>
    <property type="match status" value="1"/>
</dbReference>
<protein>
    <recommendedName>
        <fullName evidence="2">diguanylate cyclase</fullName>
        <ecNumber evidence="2">2.7.7.65</ecNumber>
    </recommendedName>
</protein>
<evidence type="ECO:0000256" key="3">
    <source>
        <dbReference type="ARBA" id="ARBA00034247"/>
    </source>
</evidence>
<evidence type="ECO:0000256" key="2">
    <source>
        <dbReference type="ARBA" id="ARBA00012528"/>
    </source>
</evidence>
<dbReference type="PANTHER" id="PTHR45138:SF9">
    <property type="entry name" value="DIGUANYLATE CYCLASE DGCM-RELATED"/>
    <property type="match status" value="1"/>
</dbReference>
<dbReference type="RefSeq" id="WP_091827465.1">
    <property type="nucleotide sequence ID" value="NZ_FNRJ01000015.1"/>
</dbReference>
<name>A0A1H4GA37_9GAMM</name>
<dbReference type="EMBL" id="FNRJ01000015">
    <property type="protein sequence ID" value="SEB06496.1"/>
    <property type="molecule type" value="Genomic_DNA"/>
</dbReference>
<dbReference type="CDD" id="cd01949">
    <property type="entry name" value="GGDEF"/>
    <property type="match status" value="1"/>
</dbReference>
<comment type="catalytic activity">
    <reaction evidence="3">
        <text>2 GTP = 3',3'-c-di-GMP + 2 diphosphate</text>
        <dbReference type="Rhea" id="RHEA:24898"/>
        <dbReference type="ChEBI" id="CHEBI:33019"/>
        <dbReference type="ChEBI" id="CHEBI:37565"/>
        <dbReference type="ChEBI" id="CHEBI:58805"/>
        <dbReference type="EC" id="2.7.7.65"/>
    </reaction>
</comment>
<evidence type="ECO:0000259" key="5">
    <source>
        <dbReference type="PROSITE" id="PS50887"/>
    </source>
</evidence>
<dbReference type="SUPFAM" id="SSF55073">
    <property type="entry name" value="Nucleotide cyclase"/>
    <property type="match status" value="1"/>
</dbReference>
<dbReference type="Pfam" id="PF20975">
    <property type="entry name" value="DGCcoil"/>
    <property type="match status" value="1"/>
</dbReference>
<dbReference type="STRING" id="1122198.SAMN02745729_1157"/>
<dbReference type="OrthoDB" id="9812260at2"/>
<dbReference type="SMART" id="SM00267">
    <property type="entry name" value="GGDEF"/>
    <property type="match status" value="1"/>
</dbReference>
<dbReference type="InterPro" id="IPR048516">
    <property type="entry name" value="DGCcoil"/>
</dbReference>
<dbReference type="Pfam" id="PF00990">
    <property type="entry name" value="GGDEF"/>
    <property type="match status" value="1"/>
</dbReference>
<evidence type="ECO:0000313" key="7">
    <source>
        <dbReference type="Proteomes" id="UP000242469"/>
    </source>
</evidence>
<comment type="cofactor">
    <cofactor evidence="1">
        <name>Mg(2+)</name>
        <dbReference type="ChEBI" id="CHEBI:18420"/>
    </cofactor>
</comment>
<dbReference type="AlphaFoldDB" id="A0A1H4GA37"/>
<dbReference type="InterPro" id="IPR050469">
    <property type="entry name" value="Diguanylate_Cyclase"/>
</dbReference>
<keyword evidence="4" id="KW-0175">Coiled coil</keyword>
<sequence length="522" mass="59422">MSDQENWKRKYTELTLEVERQQQSDARIKSELTALVEHMALGLQGNGSELDSELASLLASLKSQNTERVASLSRQVRKSVKQLDQDRHGVSDSLAKVLRRWSQQLRRVNKVPSVDNLLGNVENRIPDAVERLYKLSDLLMDLVELQNGMLVSNATSGSPENDFELNADAGQDIDVLRASVASEMLQLLEALQVPAEGVERARSLVCQLEEGLELEQLPEMLSTVIELVRLAGGNTQEDFENYLLTLNSQLSYVQQFLEESRTDEAQAVQAHHQLDSTVRRDVRNIHLTVKESEDLNLLKQSVARQLASIVRTMDSYRQQEQTREDRLNRRYDDLLHKVEQMEVETSKVKARMKEEQLRARTDPLTGLPNRTAYEQHLESEMDRWRRYQTRFSLAVGDIDFFKKINDDLGHLAGDRVLRLVTKVLMHSLRSTDFIARFGGEEFVILFPSTSADEAYRATEKLRQAIADSPFNFKGERVEVSISFGVAEVASEDDAENLFTRADQALYRAKQQGRNQTQLATTG</sequence>
<dbReference type="PROSITE" id="PS50887">
    <property type="entry name" value="GGDEF"/>
    <property type="match status" value="1"/>
</dbReference>
<dbReference type="InterPro" id="IPR000160">
    <property type="entry name" value="GGDEF_dom"/>
</dbReference>
<dbReference type="PANTHER" id="PTHR45138">
    <property type="entry name" value="REGULATORY COMPONENTS OF SENSORY TRANSDUCTION SYSTEM"/>
    <property type="match status" value="1"/>
</dbReference>
<evidence type="ECO:0000256" key="1">
    <source>
        <dbReference type="ARBA" id="ARBA00001946"/>
    </source>
</evidence>
<dbReference type="GO" id="GO:0052621">
    <property type="term" value="F:diguanylate cyclase activity"/>
    <property type="evidence" value="ECO:0007669"/>
    <property type="project" value="UniProtKB-EC"/>
</dbReference>
<feature type="domain" description="GGDEF" evidence="5">
    <location>
        <begin position="389"/>
        <end position="521"/>
    </location>
</feature>